<dbReference type="InterPro" id="IPR001972">
    <property type="entry name" value="Stomatin_HflK_fam"/>
</dbReference>
<dbReference type="RefSeq" id="WP_073454938.1">
    <property type="nucleotide sequence ID" value="NZ_FRAP01000001.1"/>
</dbReference>
<dbReference type="InterPro" id="IPR018080">
    <property type="entry name" value="Band_7/stomatin-like_CS"/>
</dbReference>
<dbReference type="PRINTS" id="PR00721">
    <property type="entry name" value="STOMATIN"/>
</dbReference>
<dbReference type="PROSITE" id="PS01270">
    <property type="entry name" value="BAND_7"/>
    <property type="match status" value="1"/>
</dbReference>
<organism evidence="8 9">
    <name type="scientific">Pseudonocardia thermophila</name>
    <dbReference type="NCBI Taxonomy" id="1848"/>
    <lineage>
        <taxon>Bacteria</taxon>
        <taxon>Bacillati</taxon>
        <taxon>Actinomycetota</taxon>
        <taxon>Actinomycetes</taxon>
        <taxon>Pseudonocardiales</taxon>
        <taxon>Pseudonocardiaceae</taxon>
        <taxon>Pseudonocardia</taxon>
    </lineage>
</organism>
<dbReference type="Pfam" id="PF01145">
    <property type="entry name" value="Band_7"/>
    <property type="match status" value="1"/>
</dbReference>
<keyword evidence="3" id="KW-0812">Transmembrane</keyword>
<feature type="compositionally biased region" description="Pro residues" evidence="6">
    <location>
        <begin position="439"/>
        <end position="467"/>
    </location>
</feature>
<dbReference type="PANTHER" id="PTHR43327">
    <property type="entry name" value="STOMATIN-LIKE PROTEIN 2, MITOCHONDRIAL"/>
    <property type="match status" value="1"/>
</dbReference>
<evidence type="ECO:0000256" key="4">
    <source>
        <dbReference type="ARBA" id="ARBA00022989"/>
    </source>
</evidence>
<dbReference type="SUPFAM" id="SSF117892">
    <property type="entry name" value="Band 7/SPFH domain"/>
    <property type="match status" value="1"/>
</dbReference>
<feature type="domain" description="Band 7" evidence="7">
    <location>
        <begin position="23"/>
        <end position="181"/>
    </location>
</feature>
<feature type="region of interest" description="Disordered" evidence="6">
    <location>
        <begin position="366"/>
        <end position="467"/>
    </location>
</feature>
<dbReference type="PANTHER" id="PTHR43327:SF10">
    <property type="entry name" value="STOMATIN-LIKE PROTEIN 2, MITOCHONDRIAL"/>
    <property type="match status" value="1"/>
</dbReference>
<keyword evidence="9" id="KW-1185">Reference proteome</keyword>
<keyword evidence="5" id="KW-0472">Membrane</keyword>
<evidence type="ECO:0000256" key="1">
    <source>
        <dbReference type="ARBA" id="ARBA00004167"/>
    </source>
</evidence>
<dbReference type="STRING" id="1848.SAMN05443637_101247"/>
<feature type="compositionally biased region" description="Low complexity" evidence="6">
    <location>
        <begin position="380"/>
        <end position="392"/>
    </location>
</feature>
<evidence type="ECO:0000256" key="2">
    <source>
        <dbReference type="ARBA" id="ARBA00008164"/>
    </source>
</evidence>
<reference evidence="8 9" key="1">
    <citation type="submission" date="2016-11" db="EMBL/GenBank/DDBJ databases">
        <authorList>
            <person name="Jaros S."/>
            <person name="Januszkiewicz K."/>
            <person name="Wedrychowicz H."/>
        </authorList>
    </citation>
    <scope>NUCLEOTIDE SEQUENCE [LARGE SCALE GENOMIC DNA]</scope>
    <source>
        <strain evidence="8 9">DSM 43832</strain>
    </source>
</reference>
<dbReference type="OrthoDB" id="9809197at2"/>
<evidence type="ECO:0000256" key="6">
    <source>
        <dbReference type="SAM" id="MobiDB-lite"/>
    </source>
</evidence>
<dbReference type="GO" id="GO:0005886">
    <property type="term" value="C:plasma membrane"/>
    <property type="evidence" value="ECO:0007669"/>
    <property type="project" value="UniProtKB-ARBA"/>
</dbReference>
<evidence type="ECO:0000313" key="8">
    <source>
        <dbReference type="EMBL" id="SHJ94931.1"/>
    </source>
</evidence>
<dbReference type="AlphaFoldDB" id="A0A1M6NGL6"/>
<keyword evidence="4" id="KW-1133">Transmembrane helix</keyword>
<dbReference type="Gene3D" id="3.30.479.30">
    <property type="entry name" value="Band 7 domain"/>
    <property type="match status" value="1"/>
</dbReference>
<protein>
    <submittedName>
        <fullName evidence="8">Regulator of protease activity HflC, stomatin/prohibitin superfamily</fullName>
    </submittedName>
</protein>
<proteinExistence type="inferred from homology"/>
<dbReference type="CDD" id="cd08829">
    <property type="entry name" value="SPFH_paraslipin"/>
    <property type="match status" value="1"/>
</dbReference>
<sequence length="467" mass="50040">MDGSILLVVVVLLVLFVVVSLVKSVQIIPQATAAVVERLGKFKAVEDPGLVFLIPFVDKIRERIDLREQVVSFPPQPVITKDNLTVNIDTVVYYQVTDPKNAVYEIADYINGVQQTTTTTLRNVVGGMSLEEALTSRDQINTVLRGELDDVTGRWGIRVARVEIKAIDPPPSIQASMEQQMKADREKRAMILTAEGQRESAIRTAEGQKQAAILSAEGQKQAAILTAEAERQSRILRAQGERAARYLQAQGQAKAIEKVFAAVKAAKPTPELLAYQYLQTLPQMAQGDANKVWIVPSEFGKALEGFARLLGTPGEDGVFRYEPPQDEVPTTDPAEDDEAVRHWFDTASDPNLVEAVAAAEAQARAGVPAIGTPPPPTPTPTSTTGTVATTAPPAAPTPPPPPPPPPAPQAAARPDEVTRRIERGPASSSAPTPQHGVPQVPPPAPAPRPYPEAAPPHPGHPPQTPQG</sequence>
<feature type="compositionally biased region" description="Pro residues" evidence="6">
    <location>
        <begin position="393"/>
        <end position="408"/>
    </location>
</feature>
<dbReference type="SMART" id="SM00244">
    <property type="entry name" value="PHB"/>
    <property type="match status" value="1"/>
</dbReference>
<name>A0A1M6NGL6_PSETH</name>
<accession>A0A1M6NGL6</accession>
<evidence type="ECO:0000313" key="9">
    <source>
        <dbReference type="Proteomes" id="UP000184363"/>
    </source>
</evidence>
<dbReference type="Proteomes" id="UP000184363">
    <property type="component" value="Unassembled WGS sequence"/>
</dbReference>
<evidence type="ECO:0000256" key="3">
    <source>
        <dbReference type="ARBA" id="ARBA00022692"/>
    </source>
</evidence>
<dbReference type="GO" id="GO:0098552">
    <property type="term" value="C:side of membrane"/>
    <property type="evidence" value="ECO:0007669"/>
    <property type="project" value="UniProtKB-ARBA"/>
</dbReference>
<keyword evidence="8" id="KW-0378">Hydrolase</keyword>
<feature type="compositionally biased region" description="Basic and acidic residues" evidence="6">
    <location>
        <begin position="413"/>
        <end position="423"/>
    </location>
</feature>
<comment type="similarity">
    <text evidence="2">Belongs to the band 7/mec-2 family.</text>
</comment>
<dbReference type="FunFam" id="3.30.479.30:FF:000004">
    <property type="entry name" value="Putative membrane protease family, stomatin"/>
    <property type="match status" value="1"/>
</dbReference>
<dbReference type="GO" id="GO:0006508">
    <property type="term" value="P:proteolysis"/>
    <property type="evidence" value="ECO:0007669"/>
    <property type="project" value="UniProtKB-KW"/>
</dbReference>
<evidence type="ECO:0000259" key="7">
    <source>
        <dbReference type="SMART" id="SM00244"/>
    </source>
</evidence>
<evidence type="ECO:0000256" key="5">
    <source>
        <dbReference type="ARBA" id="ARBA00023136"/>
    </source>
</evidence>
<dbReference type="InterPro" id="IPR036013">
    <property type="entry name" value="Band_7/SPFH_dom_sf"/>
</dbReference>
<keyword evidence="8" id="KW-0645">Protease</keyword>
<gene>
    <name evidence="8" type="ORF">SAMN05443637_101247</name>
</gene>
<dbReference type="EMBL" id="FRAP01000001">
    <property type="protein sequence ID" value="SHJ94931.1"/>
    <property type="molecule type" value="Genomic_DNA"/>
</dbReference>
<dbReference type="InterPro" id="IPR001107">
    <property type="entry name" value="Band_7"/>
</dbReference>
<dbReference type="InterPro" id="IPR050710">
    <property type="entry name" value="Band7/mec-2_domain"/>
</dbReference>
<dbReference type="GO" id="GO:0008233">
    <property type="term" value="F:peptidase activity"/>
    <property type="evidence" value="ECO:0007669"/>
    <property type="project" value="UniProtKB-KW"/>
</dbReference>
<comment type="subcellular location">
    <subcellularLocation>
        <location evidence="1">Membrane</location>
        <topology evidence="1">Single-pass membrane protein</topology>
    </subcellularLocation>
</comment>